<feature type="transmembrane region" description="Helical" evidence="6">
    <location>
        <begin position="32"/>
        <end position="59"/>
    </location>
</feature>
<accession>A0A6J7KPW4</accession>
<evidence type="ECO:0000256" key="5">
    <source>
        <dbReference type="ARBA" id="ARBA00023136"/>
    </source>
</evidence>
<dbReference type="EMBL" id="CAFBMW010000030">
    <property type="protein sequence ID" value="CAB4957565.1"/>
    <property type="molecule type" value="Genomic_DNA"/>
</dbReference>
<evidence type="ECO:0000313" key="7">
    <source>
        <dbReference type="EMBL" id="CAB4957565.1"/>
    </source>
</evidence>
<evidence type="ECO:0000256" key="4">
    <source>
        <dbReference type="ARBA" id="ARBA00022989"/>
    </source>
</evidence>
<keyword evidence="2" id="KW-1003">Cell membrane</keyword>
<keyword evidence="3 6" id="KW-0812">Transmembrane</keyword>
<organism evidence="7">
    <name type="scientific">freshwater metagenome</name>
    <dbReference type="NCBI Taxonomy" id="449393"/>
    <lineage>
        <taxon>unclassified sequences</taxon>
        <taxon>metagenomes</taxon>
        <taxon>ecological metagenomes</taxon>
    </lineage>
</organism>
<evidence type="ECO:0000256" key="1">
    <source>
        <dbReference type="ARBA" id="ARBA00004651"/>
    </source>
</evidence>
<evidence type="ECO:0000256" key="3">
    <source>
        <dbReference type="ARBA" id="ARBA00022692"/>
    </source>
</evidence>
<keyword evidence="4 6" id="KW-1133">Transmembrane helix</keyword>
<gene>
    <name evidence="7" type="ORF">UFOPK3662_02994</name>
</gene>
<dbReference type="InterPro" id="IPR007341">
    <property type="entry name" value="Transgly_assoc"/>
</dbReference>
<dbReference type="PANTHER" id="PTHR33884">
    <property type="entry name" value="UPF0410 PROTEIN YMGE"/>
    <property type="match status" value="1"/>
</dbReference>
<dbReference type="GO" id="GO:0005886">
    <property type="term" value="C:plasma membrane"/>
    <property type="evidence" value="ECO:0007669"/>
    <property type="project" value="UniProtKB-SubCell"/>
</dbReference>
<comment type="subcellular location">
    <subcellularLocation>
        <location evidence="1">Cell membrane</location>
        <topology evidence="1">Multi-pass membrane protein</topology>
    </subcellularLocation>
</comment>
<sequence>MGLIWTVLVTLALGLVIGFLGKAVAPGDRDNIPLWLTVLCGVGGAFVGTYLYYGVFGVADGYARGDMYDTNPGLDWWRHLWQVGTAAVLVVIAATVTGRAARRS</sequence>
<dbReference type="PANTHER" id="PTHR33884:SF3">
    <property type="entry name" value="UPF0410 PROTEIN YMGE"/>
    <property type="match status" value="1"/>
</dbReference>
<reference evidence="7" key="1">
    <citation type="submission" date="2020-05" db="EMBL/GenBank/DDBJ databases">
        <authorList>
            <person name="Chiriac C."/>
            <person name="Salcher M."/>
            <person name="Ghai R."/>
            <person name="Kavagutti S V."/>
        </authorList>
    </citation>
    <scope>NUCLEOTIDE SEQUENCE</scope>
</reference>
<proteinExistence type="predicted"/>
<dbReference type="AlphaFoldDB" id="A0A6J7KPW4"/>
<feature type="transmembrane region" description="Helical" evidence="6">
    <location>
        <begin position="6"/>
        <end position="25"/>
    </location>
</feature>
<evidence type="ECO:0000256" key="2">
    <source>
        <dbReference type="ARBA" id="ARBA00022475"/>
    </source>
</evidence>
<evidence type="ECO:0000256" key="6">
    <source>
        <dbReference type="SAM" id="Phobius"/>
    </source>
</evidence>
<protein>
    <submittedName>
        <fullName evidence="7">Unannotated protein</fullName>
    </submittedName>
</protein>
<name>A0A6J7KPW4_9ZZZZ</name>
<feature type="transmembrane region" description="Helical" evidence="6">
    <location>
        <begin position="79"/>
        <end position="101"/>
    </location>
</feature>
<keyword evidence="5 6" id="KW-0472">Membrane</keyword>